<name>A0A1H3UCC9_9RHOB</name>
<dbReference type="EMBL" id="FNPX01000029">
    <property type="protein sequence ID" value="SDZ60084.1"/>
    <property type="molecule type" value="Genomic_DNA"/>
</dbReference>
<dbReference type="STRING" id="1244108.SAMN05444004_12914"/>
<dbReference type="AlphaFoldDB" id="A0A1H3UCC9"/>
<gene>
    <name evidence="1" type="ORF">SAMN05444004_12914</name>
</gene>
<dbReference type="Proteomes" id="UP000198914">
    <property type="component" value="Unassembled WGS sequence"/>
</dbReference>
<proteinExistence type="predicted"/>
<keyword evidence="2" id="KW-1185">Reference proteome</keyword>
<sequence>MLPQPILVMGANGKTGRRTASTLSKKGFSVRPGTRNALIPFDWDDETTWVPAQGYRVTLVGHLGHSD</sequence>
<evidence type="ECO:0000313" key="2">
    <source>
        <dbReference type="Proteomes" id="UP000198914"/>
    </source>
</evidence>
<organism evidence="1 2">
    <name type="scientific">Jannaschia faecimaris</name>
    <dbReference type="NCBI Taxonomy" id="1244108"/>
    <lineage>
        <taxon>Bacteria</taxon>
        <taxon>Pseudomonadati</taxon>
        <taxon>Pseudomonadota</taxon>
        <taxon>Alphaproteobacteria</taxon>
        <taxon>Rhodobacterales</taxon>
        <taxon>Roseobacteraceae</taxon>
        <taxon>Jannaschia</taxon>
    </lineage>
</organism>
<dbReference type="InterPro" id="IPR036291">
    <property type="entry name" value="NAD(P)-bd_dom_sf"/>
</dbReference>
<evidence type="ECO:0000313" key="1">
    <source>
        <dbReference type="EMBL" id="SDZ60084.1"/>
    </source>
</evidence>
<evidence type="ECO:0008006" key="3">
    <source>
        <dbReference type="Google" id="ProtNLM"/>
    </source>
</evidence>
<dbReference type="Gene3D" id="3.40.50.720">
    <property type="entry name" value="NAD(P)-binding Rossmann-like Domain"/>
    <property type="match status" value="1"/>
</dbReference>
<accession>A0A1H3UCC9</accession>
<protein>
    <recommendedName>
        <fullName evidence="3">NAD(P)H-binding</fullName>
    </recommendedName>
</protein>
<reference evidence="2" key="1">
    <citation type="submission" date="2016-10" db="EMBL/GenBank/DDBJ databases">
        <authorList>
            <person name="Varghese N."/>
            <person name="Submissions S."/>
        </authorList>
    </citation>
    <scope>NUCLEOTIDE SEQUENCE [LARGE SCALE GENOMIC DNA]</scope>
    <source>
        <strain evidence="2">DSM 100420</strain>
    </source>
</reference>
<dbReference type="SUPFAM" id="SSF51735">
    <property type="entry name" value="NAD(P)-binding Rossmann-fold domains"/>
    <property type="match status" value="1"/>
</dbReference>